<dbReference type="RefSeq" id="XP_040732333.1">
    <property type="nucleotide sequence ID" value="XM_040876128.1"/>
</dbReference>
<dbReference type="GeneID" id="63793045"/>
<keyword evidence="2" id="KW-1185">Reference proteome</keyword>
<gene>
    <name evidence="1" type="ORF">BHQ10_003829</name>
</gene>
<accession>A0A364KW84</accession>
<comment type="caution">
    <text evidence="1">The sequence shown here is derived from an EMBL/GenBank/DDBJ whole genome shotgun (WGS) entry which is preliminary data.</text>
</comment>
<protein>
    <recommendedName>
        <fullName evidence="3">Aminoglycoside phosphotransferase domain-containing protein</fullName>
    </recommendedName>
</protein>
<evidence type="ECO:0008006" key="3">
    <source>
        <dbReference type="Google" id="ProtNLM"/>
    </source>
</evidence>
<dbReference type="Proteomes" id="UP000249363">
    <property type="component" value="Unassembled WGS sequence"/>
</dbReference>
<evidence type="ECO:0000313" key="2">
    <source>
        <dbReference type="Proteomes" id="UP000249363"/>
    </source>
</evidence>
<proteinExistence type="predicted"/>
<dbReference type="EMBL" id="MIKG01000006">
    <property type="protein sequence ID" value="RAO67817.1"/>
    <property type="molecule type" value="Genomic_DNA"/>
</dbReference>
<sequence>MSTSRARRRWPKLQDGTLITGPKLFELIQDDNSVPPLWDLRSVIEEVEENFGADVSGISAYECGHANQALWCELSNGEDILARLGHSDVNKPDSESVPVNIQLSDARFEVAIHGLFLPGSSEVKVAPLLYHRIPQVVAGAPSQDPTDILGRRFCVFEAPEGNPDAWRHFDAQDKIVYLKQAAQMRAALFNFNPPHAFISRFLAERVPHFSRPIQLSVPITSTRDFCIALLRAKIEATIANLGDPIGWPTSNNVVGPFAIAAKQSLLRLLPYLLPPETRHGTFYRFVVDHGDYAMWNMTSTVDDNGKPLITSVFGWDMSSVIPAIFSELKLGVEIDLTADEYGNPVITRLPHNASASKRAQYMAWSRQYITALYTQAPDLEIIMREGHDARYLWFALRNWLGTHPEIFFGELGLWAEKKLVQFTTARGNGTMSPFHSP</sequence>
<dbReference type="AlphaFoldDB" id="A0A364KW84"/>
<reference evidence="1 2" key="1">
    <citation type="journal article" date="2017" name="Biotechnol. Biofuels">
        <title>Differential beta-glucosidase expression as a function of carbon source availability in Talaromyces amestolkiae: a genomic and proteomic approach.</title>
        <authorList>
            <person name="de Eugenio L.I."/>
            <person name="Mendez-Liter J.A."/>
            <person name="Nieto-Dominguez M."/>
            <person name="Alonso L."/>
            <person name="Gil-Munoz J."/>
            <person name="Barriuso J."/>
            <person name="Prieto A."/>
            <person name="Martinez M.J."/>
        </authorList>
    </citation>
    <scope>NUCLEOTIDE SEQUENCE [LARGE SCALE GENOMIC DNA]</scope>
    <source>
        <strain evidence="1 2">CIB</strain>
    </source>
</reference>
<evidence type="ECO:0000313" key="1">
    <source>
        <dbReference type="EMBL" id="RAO67817.1"/>
    </source>
</evidence>
<name>A0A364KW84_TALAM</name>
<organism evidence="1 2">
    <name type="scientific">Talaromyces amestolkiae</name>
    <dbReference type="NCBI Taxonomy" id="1196081"/>
    <lineage>
        <taxon>Eukaryota</taxon>
        <taxon>Fungi</taxon>
        <taxon>Dikarya</taxon>
        <taxon>Ascomycota</taxon>
        <taxon>Pezizomycotina</taxon>
        <taxon>Eurotiomycetes</taxon>
        <taxon>Eurotiomycetidae</taxon>
        <taxon>Eurotiales</taxon>
        <taxon>Trichocomaceae</taxon>
        <taxon>Talaromyces</taxon>
        <taxon>Talaromyces sect. Talaromyces</taxon>
    </lineage>
</organism>
<dbReference type="OrthoDB" id="3554464at2759"/>